<organism evidence="1 2">
    <name type="scientific">Brevibacillus laterosporus</name>
    <name type="common">Bacillus laterosporus</name>
    <dbReference type="NCBI Taxonomy" id="1465"/>
    <lineage>
        <taxon>Bacteria</taxon>
        <taxon>Bacillati</taxon>
        <taxon>Bacillota</taxon>
        <taxon>Bacilli</taxon>
        <taxon>Bacillales</taxon>
        <taxon>Paenibacillaceae</taxon>
        <taxon>Brevibacillus</taxon>
    </lineage>
</organism>
<sequence>MSKVPSSDISICDHCCKNVLDSEIDHLPREILANFLRKGEYYFICEYCLGHDDLEYWKEWIEQKRNNEDPQFSNSSEERKQRILLREQRNQKDWSWWKDINEDLKRRFLEANQK</sequence>
<comment type="caution">
    <text evidence="1">The sequence shown here is derived from an EMBL/GenBank/DDBJ whole genome shotgun (WGS) entry which is preliminary data.</text>
</comment>
<gene>
    <name evidence="1" type="ORF">O0554_24340</name>
</gene>
<evidence type="ECO:0000313" key="1">
    <source>
        <dbReference type="EMBL" id="MCZ0809986.1"/>
    </source>
</evidence>
<dbReference type="AlphaFoldDB" id="A0AAP3GAR1"/>
<dbReference type="RefSeq" id="WP_094701439.1">
    <property type="nucleotide sequence ID" value="NZ_CP136163.1"/>
</dbReference>
<name>A0AAP3GAR1_BRELA</name>
<evidence type="ECO:0000313" key="2">
    <source>
        <dbReference type="Proteomes" id="UP001077662"/>
    </source>
</evidence>
<dbReference type="EMBL" id="JAPTNE010000050">
    <property type="protein sequence ID" value="MCZ0809986.1"/>
    <property type="molecule type" value="Genomic_DNA"/>
</dbReference>
<accession>A0AAP3GAR1</accession>
<proteinExistence type="predicted"/>
<protein>
    <submittedName>
        <fullName evidence="1">Uncharacterized protein</fullName>
    </submittedName>
</protein>
<reference evidence="1" key="1">
    <citation type="submission" date="2022-09" db="EMBL/GenBank/DDBJ databases">
        <title>Genome analysis and characterization of larvicidal activity of Brevibacillus strains.</title>
        <authorList>
            <person name="Patrusheva E.V."/>
            <person name="Izotova A.O."/>
            <person name="Toshchakov S.V."/>
            <person name="Sineoky S.P."/>
        </authorList>
    </citation>
    <scope>NUCLEOTIDE SEQUENCE</scope>
    <source>
        <strain evidence="1">VKPM_B-13247</strain>
    </source>
</reference>
<dbReference type="Proteomes" id="UP001077662">
    <property type="component" value="Unassembled WGS sequence"/>
</dbReference>